<reference evidence="1 2" key="1">
    <citation type="submission" date="2024-09" db="EMBL/GenBank/DDBJ databases">
        <authorList>
            <person name="Sun Q."/>
            <person name="Mori K."/>
        </authorList>
    </citation>
    <scope>NUCLEOTIDE SEQUENCE [LARGE SCALE GENOMIC DNA]</scope>
    <source>
        <strain evidence="1 2">CCM 7415</strain>
    </source>
</reference>
<protein>
    <submittedName>
        <fullName evidence="1">Uncharacterized protein</fullName>
    </submittedName>
</protein>
<organism evidence="1 2">
    <name type="scientific">Kushneria aurantia</name>
    <dbReference type="NCBI Taxonomy" id="504092"/>
    <lineage>
        <taxon>Bacteria</taxon>
        <taxon>Pseudomonadati</taxon>
        <taxon>Pseudomonadota</taxon>
        <taxon>Gammaproteobacteria</taxon>
        <taxon>Oceanospirillales</taxon>
        <taxon>Halomonadaceae</taxon>
        <taxon>Kushneria</taxon>
    </lineage>
</organism>
<comment type="caution">
    <text evidence="1">The sequence shown here is derived from an EMBL/GenBank/DDBJ whole genome shotgun (WGS) entry which is preliminary data.</text>
</comment>
<accession>A0ABV6G189</accession>
<evidence type="ECO:0000313" key="1">
    <source>
        <dbReference type="EMBL" id="MFC0267253.1"/>
    </source>
</evidence>
<dbReference type="RefSeq" id="WP_156826856.1">
    <property type="nucleotide sequence ID" value="NZ_JBHLVX010000016.1"/>
</dbReference>
<keyword evidence="2" id="KW-1185">Reference proteome</keyword>
<proteinExistence type="predicted"/>
<name>A0ABV6G189_9GAMM</name>
<sequence>MNRKQFIESHGATCANWLWSWSFVNHNERFVIFGVWNDKVDTDMSLLLSEDWQKSDKGRKQSGYGQAIEHIKLIEDKGYTLKTFVMEYVEQERDGEEGPAKIGGFIAELNDMQLEKIEREWYAVDKKKEPKLVAEEIESNEVYFEGARVFKTLCQPTTS</sequence>
<dbReference type="Proteomes" id="UP001589814">
    <property type="component" value="Unassembled WGS sequence"/>
</dbReference>
<evidence type="ECO:0000313" key="2">
    <source>
        <dbReference type="Proteomes" id="UP001589814"/>
    </source>
</evidence>
<dbReference type="EMBL" id="JBHLVX010000016">
    <property type="protein sequence ID" value="MFC0267253.1"/>
    <property type="molecule type" value="Genomic_DNA"/>
</dbReference>
<gene>
    <name evidence="1" type="ORF">ACFFHW_04450</name>
</gene>